<dbReference type="AlphaFoldDB" id="A0A562R1W5"/>
<keyword evidence="4" id="KW-1185">Reference proteome</keyword>
<proteinExistence type="predicted"/>
<organism evidence="3 4">
    <name type="scientific">Pseudoduganella lurida</name>
    <dbReference type="NCBI Taxonomy" id="1036180"/>
    <lineage>
        <taxon>Bacteria</taxon>
        <taxon>Pseudomonadati</taxon>
        <taxon>Pseudomonadota</taxon>
        <taxon>Betaproteobacteria</taxon>
        <taxon>Burkholderiales</taxon>
        <taxon>Oxalobacteraceae</taxon>
        <taxon>Telluria group</taxon>
        <taxon>Pseudoduganella</taxon>
    </lineage>
</organism>
<accession>A0A562R1W5</accession>
<evidence type="ECO:0008006" key="5">
    <source>
        <dbReference type="Google" id="ProtNLM"/>
    </source>
</evidence>
<dbReference type="EMBL" id="VLLB01000007">
    <property type="protein sequence ID" value="TWI63049.1"/>
    <property type="molecule type" value="Genomic_DNA"/>
</dbReference>
<evidence type="ECO:0000313" key="3">
    <source>
        <dbReference type="EMBL" id="TWI63049.1"/>
    </source>
</evidence>
<evidence type="ECO:0000313" key="4">
    <source>
        <dbReference type="Proteomes" id="UP000318431"/>
    </source>
</evidence>
<feature type="region of interest" description="Disordered" evidence="1">
    <location>
        <begin position="50"/>
        <end position="94"/>
    </location>
</feature>
<feature type="signal peptide" evidence="2">
    <location>
        <begin position="1"/>
        <end position="24"/>
    </location>
</feature>
<dbReference type="Proteomes" id="UP000318431">
    <property type="component" value="Unassembled WGS sequence"/>
</dbReference>
<reference evidence="3 4" key="1">
    <citation type="journal article" date="2015" name="Stand. Genomic Sci.">
        <title>Genomic Encyclopedia of Bacterial and Archaeal Type Strains, Phase III: the genomes of soil and plant-associated and newly described type strains.</title>
        <authorList>
            <person name="Whitman W.B."/>
            <person name="Woyke T."/>
            <person name="Klenk H.P."/>
            <person name="Zhou Y."/>
            <person name="Lilburn T.G."/>
            <person name="Beck B.J."/>
            <person name="De Vos P."/>
            <person name="Vandamme P."/>
            <person name="Eisen J.A."/>
            <person name="Garrity G."/>
            <person name="Hugenholtz P."/>
            <person name="Kyrpides N.C."/>
        </authorList>
    </citation>
    <scope>NUCLEOTIDE SEQUENCE [LARGE SCALE GENOMIC DNA]</scope>
    <source>
        <strain evidence="3 4">CGMCC 1.10822</strain>
    </source>
</reference>
<dbReference type="OrthoDB" id="8537668at2"/>
<dbReference type="RefSeq" id="WP_145650814.1">
    <property type="nucleotide sequence ID" value="NZ_VLLB01000007.1"/>
</dbReference>
<name>A0A562R1W5_9BURK</name>
<evidence type="ECO:0000256" key="1">
    <source>
        <dbReference type="SAM" id="MobiDB-lite"/>
    </source>
</evidence>
<keyword evidence="2" id="KW-0732">Signal</keyword>
<protein>
    <recommendedName>
        <fullName evidence="5">Pilus assembly protein</fullName>
    </recommendedName>
</protein>
<dbReference type="PROSITE" id="PS51257">
    <property type="entry name" value="PROKAR_LIPOPROTEIN"/>
    <property type="match status" value="1"/>
</dbReference>
<gene>
    <name evidence="3" type="ORF">IP91_03889</name>
</gene>
<comment type="caution">
    <text evidence="3">The sequence shown here is derived from an EMBL/GenBank/DDBJ whole genome shotgun (WGS) entry which is preliminary data.</text>
</comment>
<feature type="chain" id="PRO_5022123626" description="Pilus assembly protein" evidence="2">
    <location>
        <begin position="25"/>
        <end position="94"/>
    </location>
</feature>
<sequence length="94" mass="9677">MLPRIQTTLLLIGLGMLAGCASPAATPHWDARFGMATRAAFAAQVLHPEAARDGRPVDGMDGPSAAAAQQRYQKSFAEPPSAASPFTIGVSGAK</sequence>
<evidence type="ECO:0000256" key="2">
    <source>
        <dbReference type="SAM" id="SignalP"/>
    </source>
</evidence>